<evidence type="ECO:0000256" key="1">
    <source>
        <dbReference type="SAM" id="MobiDB-lite"/>
    </source>
</evidence>
<protein>
    <submittedName>
        <fullName evidence="2">Uncharacterized protein</fullName>
    </submittedName>
</protein>
<dbReference type="AlphaFoldDB" id="A0A4C1V903"/>
<reference evidence="2 3" key="1">
    <citation type="journal article" date="2019" name="Commun. Biol.">
        <title>The bagworm genome reveals a unique fibroin gene that provides high tensile strength.</title>
        <authorList>
            <person name="Kono N."/>
            <person name="Nakamura H."/>
            <person name="Ohtoshi R."/>
            <person name="Tomita M."/>
            <person name="Numata K."/>
            <person name="Arakawa K."/>
        </authorList>
    </citation>
    <scope>NUCLEOTIDE SEQUENCE [LARGE SCALE GENOMIC DNA]</scope>
</reference>
<comment type="caution">
    <text evidence="2">The sequence shown here is derived from an EMBL/GenBank/DDBJ whole genome shotgun (WGS) entry which is preliminary data.</text>
</comment>
<dbReference type="Proteomes" id="UP000299102">
    <property type="component" value="Unassembled WGS sequence"/>
</dbReference>
<organism evidence="2 3">
    <name type="scientific">Eumeta variegata</name>
    <name type="common">Bagworm moth</name>
    <name type="synonym">Eumeta japonica</name>
    <dbReference type="NCBI Taxonomy" id="151549"/>
    <lineage>
        <taxon>Eukaryota</taxon>
        <taxon>Metazoa</taxon>
        <taxon>Ecdysozoa</taxon>
        <taxon>Arthropoda</taxon>
        <taxon>Hexapoda</taxon>
        <taxon>Insecta</taxon>
        <taxon>Pterygota</taxon>
        <taxon>Neoptera</taxon>
        <taxon>Endopterygota</taxon>
        <taxon>Lepidoptera</taxon>
        <taxon>Glossata</taxon>
        <taxon>Ditrysia</taxon>
        <taxon>Tineoidea</taxon>
        <taxon>Psychidae</taxon>
        <taxon>Oiketicinae</taxon>
        <taxon>Eumeta</taxon>
    </lineage>
</organism>
<dbReference type="EMBL" id="BGZK01000300">
    <property type="protein sequence ID" value="GBP35169.1"/>
    <property type="molecule type" value="Genomic_DNA"/>
</dbReference>
<accession>A0A4C1V903</accession>
<evidence type="ECO:0000313" key="3">
    <source>
        <dbReference type="Proteomes" id="UP000299102"/>
    </source>
</evidence>
<feature type="region of interest" description="Disordered" evidence="1">
    <location>
        <begin position="1"/>
        <end position="22"/>
    </location>
</feature>
<evidence type="ECO:0000313" key="2">
    <source>
        <dbReference type="EMBL" id="GBP35169.1"/>
    </source>
</evidence>
<gene>
    <name evidence="2" type="ORF">EVAR_18294_1</name>
</gene>
<sequence>MDKKLKRSAGGDAHGTRRTGAAGALRRTTLCRCEVSHDSAAMAWSRNARVKGHDLSNTLALGEPLLCKLIEHTAHYCGLYLPKAIRAVFKHFSQHLTITAL</sequence>
<keyword evidence="3" id="KW-1185">Reference proteome</keyword>
<name>A0A4C1V903_EUMVA</name>
<proteinExistence type="predicted"/>